<keyword evidence="3" id="KW-1185">Reference proteome</keyword>
<name>A0A1G8AHX6_9SPHI</name>
<feature type="signal peptide" evidence="1">
    <location>
        <begin position="1"/>
        <end position="26"/>
    </location>
</feature>
<feature type="chain" id="PRO_5011569041" evidence="1">
    <location>
        <begin position="27"/>
        <end position="197"/>
    </location>
</feature>
<dbReference type="OrthoDB" id="768852at2"/>
<reference evidence="3" key="1">
    <citation type="submission" date="2016-10" db="EMBL/GenBank/DDBJ databases">
        <authorList>
            <person name="Varghese N."/>
            <person name="Submissions S."/>
        </authorList>
    </citation>
    <scope>NUCLEOTIDE SEQUENCE [LARGE SCALE GENOMIC DNA]</scope>
    <source>
        <strain evidence="3">DSM 17933</strain>
    </source>
</reference>
<proteinExistence type="predicted"/>
<keyword evidence="1" id="KW-0732">Signal</keyword>
<sequence>MMKKKSKKLNLIFIILVNTIALPSFAQQKTNKQNQDASIQKKIYSVFFKSSPKSFLKDSSAIYVFNFKLHIVKKTNGKAIAVKIVASDSLAYKLFPTYKKLYELDYSHLSNEDNSATLVIPIMIFTVGRDKKNEYLISTQAAINTLQDLNRNDDYDQDMAGKQQTNPPVAFTKIILAAPVVFDYSIKPLPTGTGIIK</sequence>
<protein>
    <submittedName>
        <fullName evidence="2">Uncharacterized protein</fullName>
    </submittedName>
</protein>
<dbReference type="Proteomes" id="UP000199643">
    <property type="component" value="Unassembled WGS sequence"/>
</dbReference>
<gene>
    <name evidence="2" type="ORF">SAMN05421827_11910</name>
</gene>
<evidence type="ECO:0000313" key="3">
    <source>
        <dbReference type="Proteomes" id="UP000199643"/>
    </source>
</evidence>
<accession>A0A1G8AHX6</accession>
<evidence type="ECO:0000313" key="2">
    <source>
        <dbReference type="EMBL" id="SDH20453.1"/>
    </source>
</evidence>
<dbReference type="EMBL" id="FNCH01000019">
    <property type="protein sequence ID" value="SDH20453.1"/>
    <property type="molecule type" value="Genomic_DNA"/>
</dbReference>
<evidence type="ECO:0000256" key="1">
    <source>
        <dbReference type="SAM" id="SignalP"/>
    </source>
</evidence>
<dbReference type="RefSeq" id="WP_143009116.1">
    <property type="nucleotide sequence ID" value="NZ_FNCH01000019.1"/>
</dbReference>
<organism evidence="2 3">
    <name type="scientific">Pedobacter terrae</name>
    <dbReference type="NCBI Taxonomy" id="405671"/>
    <lineage>
        <taxon>Bacteria</taxon>
        <taxon>Pseudomonadati</taxon>
        <taxon>Bacteroidota</taxon>
        <taxon>Sphingobacteriia</taxon>
        <taxon>Sphingobacteriales</taxon>
        <taxon>Sphingobacteriaceae</taxon>
        <taxon>Pedobacter</taxon>
    </lineage>
</organism>
<dbReference type="AlphaFoldDB" id="A0A1G8AHX6"/>
<dbReference type="STRING" id="405671.SAMN05421827_11910"/>